<dbReference type="AlphaFoldDB" id="A0A0B1TIG4"/>
<feature type="domain" description="Peptidase M13 C-terminal" evidence="1">
    <location>
        <begin position="321"/>
        <end position="526"/>
    </location>
</feature>
<dbReference type="InterPro" id="IPR018497">
    <property type="entry name" value="Peptidase_M13_C"/>
</dbReference>
<dbReference type="PROSITE" id="PS51885">
    <property type="entry name" value="NEPRILYSIN"/>
    <property type="match status" value="1"/>
</dbReference>
<proteinExistence type="predicted"/>
<organism evidence="2 3">
    <name type="scientific">Oesophagostomum dentatum</name>
    <name type="common">Nodular worm</name>
    <dbReference type="NCBI Taxonomy" id="61180"/>
    <lineage>
        <taxon>Eukaryota</taxon>
        <taxon>Metazoa</taxon>
        <taxon>Ecdysozoa</taxon>
        <taxon>Nematoda</taxon>
        <taxon>Chromadorea</taxon>
        <taxon>Rhabditida</taxon>
        <taxon>Rhabditina</taxon>
        <taxon>Rhabditomorpha</taxon>
        <taxon>Strongyloidea</taxon>
        <taxon>Strongylidae</taxon>
        <taxon>Oesophagostomum</taxon>
    </lineage>
</organism>
<dbReference type="PANTHER" id="PTHR11733:SF208">
    <property type="entry name" value="PEPTIDASE M13 C-TERMINAL DOMAIN-CONTAINING PROTEIN"/>
    <property type="match status" value="1"/>
</dbReference>
<dbReference type="InterPro" id="IPR024079">
    <property type="entry name" value="MetalloPept_cat_dom_sf"/>
</dbReference>
<keyword evidence="3" id="KW-1185">Reference proteome</keyword>
<evidence type="ECO:0000313" key="3">
    <source>
        <dbReference type="Proteomes" id="UP000053660"/>
    </source>
</evidence>
<dbReference type="OrthoDB" id="6475849at2759"/>
<dbReference type="InterPro" id="IPR042089">
    <property type="entry name" value="Peptidase_M13_dom_2"/>
</dbReference>
<evidence type="ECO:0000259" key="1">
    <source>
        <dbReference type="Pfam" id="PF01431"/>
    </source>
</evidence>
<reference evidence="2 3" key="1">
    <citation type="submission" date="2014-03" db="EMBL/GenBank/DDBJ databases">
        <title>Draft genome of the hookworm Oesophagostomum dentatum.</title>
        <authorList>
            <person name="Mitreva M."/>
        </authorList>
    </citation>
    <scope>NUCLEOTIDE SEQUENCE [LARGE SCALE GENOMIC DNA]</scope>
    <source>
        <strain evidence="2 3">OD-Hann</strain>
    </source>
</reference>
<dbReference type="Pfam" id="PF01431">
    <property type="entry name" value="Peptidase_M13"/>
    <property type="match status" value="1"/>
</dbReference>
<dbReference type="GO" id="GO:0016485">
    <property type="term" value="P:protein processing"/>
    <property type="evidence" value="ECO:0007669"/>
    <property type="project" value="TreeGrafter"/>
</dbReference>
<dbReference type="PRINTS" id="PR00786">
    <property type="entry name" value="NEPRILYSIN"/>
</dbReference>
<dbReference type="Proteomes" id="UP000053660">
    <property type="component" value="Unassembled WGS sequence"/>
</dbReference>
<dbReference type="PANTHER" id="PTHR11733">
    <property type="entry name" value="ZINC METALLOPROTEASE FAMILY M13 NEPRILYSIN-RELATED"/>
    <property type="match status" value="1"/>
</dbReference>
<evidence type="ECO:0000313" key="2">
    <source>
        <dbReference type="EMBL" id="KHJ95901.1"/>
    </source>
</evidence>
<dbReference type="InterPro" id="IPR000718">
    <property type="entry name" value="Peptidase_M13"/>
</dbReference>
<dbReference type="GO" id="GO:0004222">
    <property type="term" value="F:metalloendopeptidase activity"/>
    <property type="evidence" value="ECO:0007669"/>
    <property type="project" value="InterPro"/>
</dbReference>
<gene>
    <name evidence="2" type="ORF">OESDEN_04146</name>
</gene>
<name>A0A0B1TIG4_OESDE</name>
<dbReference type="CDD" id="cd08662">
    <property type="entry name" value="M13"/>
    <property type="match status" value="1"/>
</dbReference>
<dbReference type="GO" id="GO:0005886">
    <property type="term" value="C:plasma membrane"/>
    <property type="evidence" value="ECO:0007669"/>
    <property type="project" value="TreeGrafter"/>
</dbReference>
<dbReference type="Gene3D" id="3.40.390.10">
    <property type="entry name" value="Collagenase (Catalytic Domain)"/>
    <property type="match status" value="1"/>
</dbReference>
<protein>
    <submittedName>
        <fullName evidence="2">Peptidase family M13</fullName>
    </submittedName>
</protein>
<accession>A0A0B1TIG4</accession>
<dbReference type="EMBL" id="KN549813">
    <property type="protein sequence ID" value="KHJ95901.1"/>
    <property type="molecule type" value="Genomic_DNA"/>
</dbReference>
<dbReference type="SUPFAM" id="SSF55486">
    <property type="entry name" value="Metalloproteases ('zincins'), catalytic domain"/>
    <property type="match status" value="1"/>
</dbReference>
<sequence>MFKSHNFEDSRAMNAAQQFNKKCLSSGTEVISEGRPVAYLLRKIEQYGGFPIIGDPVPQEEVSDLTGLLAFFNRDSTTTTLLAPFFIADDDTGQWYLMVERICKYTQSCDKRIIEEDLLELCKFIITINNIAVNYLKGFRPDTLKGIEDVVTLVNWTSYLNMVKPKDMEQITSDVEIIRRTWEVYGWWIMVAIFAHTHNGQKVEEIATQMTENIVMGFDYLIRTSPWVSSASKKALLRKLQTMEKIIAYDDEHFDFKWLDALKEKYIQEDDFIGKSFIEIKEKFDRIGTERLIRCLKKCPPMKPEREFPDLAVARAFKGLNRLVIGPALFQFPLFDVTFPMSFNYGGIGTVIGHEITHHFDSNGIFLNEAGKKRDDWLESEFHEEFSKRTKCLLEYYNNSEIFFYENGKVQKTSLKNKAKQTWIEDIADNGGIRLAFKAYRIYQQKHGHDARISTKEDFSSEQIFFIGYATKNCARYSMQELKNRVSSDPHSIEHLRVNKVVANFPEFAEAFHCAPGKPLNPDKRCPWF</sequence>
<dbReference type="Gene3D" id="1.10.1380.10">
    <property type="entry name" value="Neutral endopeptidase , domain2"/>
    <property type="match status" value="1"/>
</dbReference>